<comment type="caution">
    <text evidence="5">The sequence shown here is derived from an EMBL/GenBank/DDBJ whole genome shotgun (WGS) entry which is preliminary data.</text>
</comment>
<evidence type="ECO:0000256" key="2">
    <source>
        <dbReference type="ARBA" id="ARBA00023125"/>
    </source>
</evidence>
<gene>
    <name evidence="5" type="ORF">GCM10010123_42740</name>
</gene>
<dbReference type="GO" id="GO:0003700">
    <property type="term" value="F:DNA-binding transcription factor activity"/>
    <property type="evidence" value="ECO:0007669"/>
    <property type="project" value="InterPro"/>
</dbReference>
<dbReference type="Pfam" id="PF01022">
    <property type="entry name" value="HTH_5"/>
    <property type="match status" value="1"/>
</dbReference>
<evidence type="ECO:0000256" key="1">
    <source>
        <dbReference type="ARBA" id="ARBA00023015"/>
    </source>
</evidence>
<keyword evidence="2" id="KW-0238">DNA-binding</keyword>
<keyword evidence="3" id="KW-0804">Transcription</keyword>
<organism evidence="5 6">
    <name type="scientific">Pilimelia anulata</name>
    <dbReference type="NCBI Taxonomy" id="53371"/>
    <lineage>
        <taxon>Bacteria</taxon>
        <taxon>Bacillati</taxon>
        <taxon>Actinomycetota</taxon>
        <taxon>Actinomycetes</taxon>
        <taxon>Micromonosporales</taxon>
        <taxon>Micromonosporaceae</taxon>
        <taxon>Pilimelia</taxon>
    </lineage>
</organism>
<sequence>MLRIHFSSDDHARVRLAAAPDPLWETLLSLHMLSGNREALWFQPWRRRVAARVTPRMRQLVHLAPPVGYSADFLTPPDAGPSIETGVAAILATPRARLAADVGHLAAQRPLPRWVRDVGAGDPAALGALGATLRAYFDAVLAPEWAELSADLARHRSQRAETVLTGGLEALLGNLHPSITWTPPVLQVAYPADRDLHLHGRGLLLVPSRFCWRLPTMLRHDDAAPTLVYPIEQPWELRAGAGDSERALARLLGSTRARVLLALADHSYGCGTSALARQLGISAASVSEHAGTLRDAGLVGTSPDGRTTRHHVTALGRSLLRGSVLAEVC</sequence>
<dbReference type="Gene3D" id="1.10.10.10">
    <property type="entry name" value="Winged helix-like DNA-binding domain superfamily/Winged helix DNA-binding domain"/>
    <property type="match status" value="1"/>
</dbReference>
<dbReference type="InterPro" id="IPR036388">
    <property type="entry name" value="WH-like_DNA-bd_sf"/>
</dbReference>
<proteinExistence type="predicted"/>
<dbReference type="EMBL" id="BMQB01000012">
    <property type="protein sequence ID" value="GGK08251.1"/>
    <property type="molecule type" value="Genomic_DNA"/>
</dbReference>
<keyword evidence="1" id="KW-0805">Transcription regulation</keyword>
<accession>A0A8J3BEM6</accession>
<evidence type="ECO:0000313" key="5">
    <source>
        <dbReference type="EMBL" id="GGK08251.1"/>
    </source>
</evidence>
<dbReference type="AlphaFoldDB" id="A0A8J3BEM6"/>
<evidence type="ECO:0000259" key="4">
    <source>
        <dbReference type="SMART" id="SM00418"/>
    </source>
</evidence>
<dbReference type="SUPFAM" id="SSF46785">
    <property type="entry name" value="Winged helix' DNA-binding domain"/>
    <property type="match status" value="1"/>
</dbReference>
<evidence type="ECO:0000256" key="3">
    <source>
        <dbReference type="ARBA" id="ARBA00023163"/>
    </source>
</evidence>
<dbReference type="CDD" id="cd00090">
    <property type="entry name" value="HTH_ARSR"/>
    <property type="match status" value="1"/>
</dbReference>
<reference evidence="5" key="1">
    <citation type="journal article" date="2014" name="Int. J. Syst. Evol. Microbiol.">
        <title>Complete genome sequence of Corynebacterium casei LMG S-19264T (=DSM 44701T), isolated from a smear-ripened cheese.</title>
        <authorList>
            <consortium name="US DOE Joint Genome Institute (JGI-PGF)"/>
            <person name="Walter F."/>
            <person name="Albersmeier A."/>
            <person name="Kalinowski J."/>
            <person name="Ruckert C."/>
        </authorList>
    </citation>
    <scope>NUCLEOTIDE SEQUENCE</scope>
    <source>
        <strain evidence="5">JCM 3090</strain>
    </source>
</reference>
<keyword evidence="6" id="KW-1185">Reference proteome</keyword>
<dbReference type="InterPro" id="IPR011991">
    <property type="entry name" value="ArsR-like_HTH"/>
</dbReference>
<dbReference type="InterPro" id="IPR051011">
    <property type="entry name" value="Metal_resp_trans_reg"/>
</dbReference>
<reference evidence="5" key="2">
    <citation type="submission" date="2020-09" db="EMBL/GenBank/DDBJ databases">
        <authorList>
            <person name="Sun Q."/>
            <person name="Ohkuma M."/>
        </authorList>
    </citation>
    <scope>NUCLEOTIDE SEQUENCE</scope>
    <source>
        <strain evidence="5">JCM 3090</strain>
    </source>
</reference>
<protein>
    <submittedName>
        <fullName evidence="5">Transcriptional regulator</fullName>
    </submittedName>
</protein>
<feature type="domain" description="HTH arsR-type" evidence="4">
    <location>
        <begin position="246"/>
        <end position="321"/>
    </location>
</feature>
<name>A0A8J3BEM6_9ACTN</name>
<dbReference type="GO" id="GO:0003677">
    <property type="term" value="F:DNA binding"/>
    <property type="evidence" value="ECO:0007669"/>
    <property type="project" value="UniProtKB-KW"/>
</dbReference>
<evidence type="ECO:0000313" key="6">
    <source>
        <dbReference type="Proteomes" id="UP000649739"/>
    </source>
</evidence>
<dbReference type="RefSeq" id="WP_189171994.1">
    <property type="nucleotide sequence ID" value="NZ_BMQB01000012.1"/>
</dbReference>
<dbReference type="SMART" id="SM00418">
    <property type="entry name" value="HTH_ARSR"/>
    <property type="match status" value="1"/>
</dbReference>
<dbReference type="Proteomes" id="UP000649739">
    <property type="component" value="Unassembled WGS sequence"/>
</dbReference>
<dbReference type="PANTHER" id="PTHR43132">
    <property type="entry name" value="ARSENICAL RESISTANCE OPERON REPRESSOR ARSR-RELATED"/>
    <property type="match status" value="1"/>
</dbReference>
<dbReference type="PANTHER" id="PTHR43132:SF8">
    <property type="entry name" value="HTH-TYPE TRANSCRIPTIONAL REGULATOR KMTR"/>
    <property type="match status" value="1"/>
</dbReference>
<dbReference type="InterPro" id="IPR036390">
    <property type="entry name" value="WH_DNA-bd_sf"/>
</dbReference>
<dbReference type="InterPro" id="IPR001845">
    <property type="entry name" value="HTH_ArsR_DNA-bd_dom"/>
</dbReference>